<evidence type="ECO:0000256" key="5">
    <source>
        <dbReference type="ARBA" id="ARBA00022840"/>
    </source>
</evidence>
<dbReference type="Pfam" id="PF13086">
    <property type="entry name" value="AAA_11"/>
    <property type="match status" value="1"/>
</dbReference>
<dbReference type="SUPFAM" id="SSF52540">
    <property type="entry name" value="P-loop containing nucleoside triphosphate hydrolases"/>
    <property type="match status" value="1"/>
</dbReference>
<evidence type="ECO:0000259" key="7">
    <source>
        <dbReference type="SMART" id="SM00382"/>
    </source>
</evidence>
<evidence type="ECO:0000256" key="1">
    <source>
        <dbReference type="ARBA" id="ARBA00007913"/>
    </source>
</evidence>
<dbReference type="RefSeq" id="WP_210511020.1">
    <property type="nucleotide sequence ID" value="NZ_JAFIDN010000003.1"/>
</dbReference>
<dbReference type="CDD" id="cd18808">
    <property type="entry name" value="SF1_C_Upf1"/>
    <property type="match status" value="1"/>
</dbReference>
<dbReference type="GO" id="GO:0016787">
    <property type="term" value="F:hydrolase activity"/>
    <property type="evidence" value="ECO:0007669"/>
    <property type="project" value="UniProtKB-KW"/>
</dbReference>
<dbReference type="InterPro" id="IPR041679">
    <property type="entry name" value="DNA2/NAM7-like_C"/>
</dbReference>
<dbReference type="InterPro" id="IPR047187">
    <property type="entry name" value="SF1_C_Upf1"/>
</dbReference>
<dbReference type="Gene3D" id="3.40.50.300">
    <property type="entry name" value="P-loop containing nucleotide triphosphate hydrolases"/>
    <property type="match status" value="2"/>
</dbReference>
<dbReference type="AlphaFoldDB" id="A0A8J7UU77"/>
<dbReference type="PANTHER" id="PTHR43788">
    <property type="entry name" value="DNA2/NAM7 HELICASE FAMILY MEMBER"/>
    <property type="match status" value="1"/>
</dbReference>
<comment type="similarity">
    <text evidence="1">Belongs to the DNA2/NAM7 helicase family.</text>
</comment>
<keyword evidence="9" id="KW-1185">Reference proteome</keyword>
<feature type="domain" description="AAA+ ATPase" evidence="7">
    <location>
        <begin position="166"/>
        <end position="575"/>
    </location>
</feature>
<sequence length="701" mass="79666">MKQLTPEKLVDSAEMAIESEIEAVRERPSHDVLTGGKKIKSPAEGEVHYRFETGNPSLRFAESCQATLSGKTITVVPVETGEEHMVFRFPDDYGDQIAEVEMEWENDFVLKRIRDALMNILDHSDRRDRINRMLHPEDAKTEAHDDIRDDGMRNTAQREAIAIAMHQPVSFIWGPPGTGKTATLAYIMANYALHRKKVLFVSNTNRAVDHGMLGVLQAMETLGIKAIPKRITRFGERVLESNRLDDIHFEQQLEKEMSSQMQEAADLQHWLDARNLPDLTDEQQKHIEQKIERMGGEEAVEDQIRELTQKESRAYSRLRQFQVTGTTLARVCTSDMLESMEFDAVVIDEASMANLPYMLVMASKAKEHLVIVGDPMQLPPIAITNDQESRSVLEQDIFAAVSGAASAGDLFRWHDAHPEFTSFFDIQYRMQSDLARVISEVFYEGRLRSAGDIEAEDHQYGPEKHQSGSGKPHHGSDELQPRSDKRHSRSTDWHIEFEDDRGTRAGSARQGGKDMAQDVQLVSDSAASVALIDSSSLRPSLRQDKNRKGFQPVNDIHATLLNDVVRRILVENRARLHEIGIIVPFRSTVWQLRKELRGKNRWYDLEIGTIHTFQGREKKIIILDTVMSGEPRGRSVHHYSVRPFDEAKNGLSVPRLLNVAFSRSREKLVVLADMQHIKRVYGQKFLGKLLGRLPVQEVSSF</sequence>
<protein>
    <submittedName>
        <fullName evidence="8">AAA family ATPase</fullName>
    </submittedName>
</protein>
<keyword evidence="5" id="KW-0067">ATP-binding</keyword>
<feature type="region of interest" description="Disordered" evidence="6">
    <location>
        <begin position="458"/>
        <end position="516"/>
    </location>
</feature>
<dbReference type="Proteomes" id="UP000673975">
    <property type="component" value="Unassembled WGS sequence"/>
</dbReference>
<comment type="caution">
    <text evidence="8">The sequence shown here is derived from an EMBL/GenBank/DDBJ whole genome shotgun (WGS) entry which is preliminary data.</text>
</comment>
<evidence type="ECO:0000313" key="8">
    <source>
        <dbReference type="EMBL" id="MBP3192125.1"/>
    </source>
</evidence>
<evidence type="ECO:0000256" key="4">
    <source>
        <dbReference type="ARBA" id="ARBA00022806"/>
    </source>
</evidence>
<dbReference type="InterPro" id="IPR027417">
    <property type="entry name" value="P-loop_NTPase"/>
</dbReference>
<dbReference type="SMART" id="SM00382">
    <property type="entry name" value="AAA"/>
    <property type="match status" value="1"/>
</dbReference>
<proteinExistence type="inferred from homology"/>
<reference evidence="8" key="1">
    <citation type="submission" date="2021-02" db="EMBL/GenBank/DDBJ databases">
        <title>Natronogracilivirga saccharolytica gen. nov. sp. nov. a new anaerobic, haloalkiliphilic carbohydrate-fermenting bacterium from soda lake and proposing of Cyclonatronumiaceae fam. nov. in the phylum Balneolaeota.</title>
        <authorList>
            <person name="Zhilina T.N."/>
            <person name="Sorokin D.Y."/>
            <person name="Zavarzina D.G."/>
            <person name="Toshchakov S.V."/>
            <person name="Kublanov I.V."/>
        </authorList>
    </citation>
    <scope>NUCLEOTIDE SEQUENCE</scope>
    <source>
        <strain evidence="8">Z-1702</strain>
    </source>
</reference>
<dbReference type="PANTHER" id="PTHR43788:SF8">
    <property type="entry name" value="DNA-BINDING PROTEIN SMUBP-2"/>
    <property type="match status" value="1"/>
</dbReference>
<evidence type="ECO:0000256" key="3">
    <source>
        <dbReference type="ARBA" id="ARBA00022801"/>
    </source>
</evidence>
<accession>A0A8J7UU77</accession>
<organism evidence="8 9">
    <name type="scientific">Natronogracilivirga saccharolytica</name>
    <dbReference type="NCBI Taxonomy" id="2812953"/>
    <lineage>
        <taxon>Bacteria</taxon>
        <taxon>Pseudomonadati</taxon>
        <taxon>Balneolota</taxon>
        <taxon>Balneolia</taxon>
        <taxon>Balneolales</taxon>
        <taxon>Cyclonatronaceae</taxon>
        <taxon>Natronogracilivirga</taxon>
    </lineage>
</organism>
<dbReference type="GO" id="GO:0043139">
    <property type="term" value="F:5'-3' DNA helicase activity"/>
    <property type="evidence" value="ECO:0007669"/>
    <property type="project" value="TreeGrafter"/>
</dbReference>
<dbReference type="Pfam" id="PF13087">
    <property type="entry name" value="AAA_12"/>
    <property type="match status" value="1"/>
</dbReference>
<evidence type="ECO:0000256" key="6">
    <source>
        <dbReference type="SAM" id="MobiDB-lite"/>
    </source>
</evidence>
<evidence type="ECO:0000313" key="9">
    <source>
        <dbReference type="Proteomes" id="UP000673975"/>
    </source>
</evidence>
<dbReference type="InterPro" id="IPR003593">
    <property type="entry name" value="AAA+_ATPase"/>
</dbReference>
<evidence type="ECO:0000256" key="2">
    <source>
        <dbReference type="ARBA" id="ARBA00022741"/>
    </source>
</evidence>
<name>A0A8J7UU77_9BACT</name>
<dbReference type="EMBL" id="JAFIDN010000003">
    <property type="protein sequence ID" value="MBP3192125.1"/>
    <property type="molecule type" value="Genomic_DNA"/>
</dbReference>
<keyword evidence="2" id="KW-0547">Nucleotide-binding</keyword>
<dbReference type="InterPro" id="IPR050534">
    <property type="entry name" value="Coronavir_polyprotein_1ab"/>
</dbReference>
<gene>
    <name evidence="8" type="ORF">NATSA_05565</name>
</gene>
<feature type="compositionally biased region" description="Basic and acidic residues" evidence="6">
    <location>
        <begin position="474"/>
        <end position="503"/>
    </location>
</feature>
<dbReference type="InterPro" id="IPR041677">
    <property type="entry name" value="DNA2/NAM7_AAA_11"/>
</dbReference>
<keyword evidence="3" id="KW-0378">Hydrolase</keyword>
<keyword evidence="4" id="KW-0347">Helicase</keyword>
<dbReference type="GO" id="GO:0005524">
    <property type="term" value="F:ATP binding"/>
    <property type="evidence" value="ECO:0007669"/>
    <property type="project" value="UniProtKB-KW"/>
</dbReference>